<evidence type="ECO:0000256" key="1">
    <source>
        <dbReference type="SAM" id="Coils"/>
    </source>
</evidence>
<accession>A0A840KIS6</accession>
<reference evidence="2 3" key="1">
    <citation type="submission" date="2020-08" db="EMBL/GenBank/DDBJ databases">
        <title>Functional genomics of gut bacteria from endangered species of beetles.</title>
        <authorList>
            <person name="Carlos-Shanley C."/>
        </authorList>
    </citation>
    <scope>NUCLEOTIDE SEQUENCE [LARGE SCALE GENOMIC DNA]</scope>
    <source>
        <strain evidence="2 3">S00151</strain>
    </source>
</reference>
<feature type="coiled-coil region" evidence="1">
    <location>
        <begin position="658"/>
        <end position="727"/>
    </location>
</feature>
<organism evidence="2 3">
    <name type="scientific">Chryseobacterium defluvii</name>
    <dbReference type="NCBI Taxonomy" id="160396"/>
    <lineage>
        <taxon>Bacteria</taxon>
        <taxon>Pseudomonadati</taxon>
        <taxon>Bacteroidota</taxon>
        <taxon>Flavobacteriia</taxon>
        <taxon>Flavobacteriales</taxon>
        <taxon>Weeksellaceae</taxon>
        <taxon>Chryseobacterium group</taxon>
        <taxon>Chryseobacterium</taxon>
    </lineage>
</organism>
<evidence type="ECO:0000313" key="3">
    <source>
        <dbReference type="Proteomes" id="UP000592180"/>
    </source>
</evidence>
<dbReference type="AlphaFoldDB" id="A0A840KIS6"/>
<gene>
    <name evidence="2" type="ORF">HNP38_002704</name>
</gene>
<dbReference type="RefSeq" id="WP_184190269.1">
    <property type="nucleotide sequence ID" value="NZ_JACHLE010000003.1"/>
</dbReference>
<sequence>MSDFENIVEFLRLHRRSEEAEKNALSPTDVLFNSLEDNESYHVNKNSFETDFTKYKRIIGILEYHNAESIYLLKTGTERKYFVKTAYGKYQNLLDESIVILNEEWLIELPIEFAKYSYIYDTEKNIVVIVAETLKEVFIFPDQIYYDPKGKYLIDIGSDTYTYDYEDHVTTFGKIVKVLFEDESYLWNNPEKKVQVLKSEKEGKINLIPFMQVEYGLGNFILKYLYYEKDYRPKFFLPDDQCALVLKFKGIGGLLTFLDQTLFKEGFSLEKGENENVLRDYFRDQFMKQIIHTIEDNLKNKSTFAYYDAMKTLFYLPESVAVMFSDDFFWMLLEMAISRDSLTNKTDLAEENIFVKLIRVILQKEGLEVKLMNWLLERIKDGDQNITKFEYIYDRINGDNFLEFAKLIAQAWKKSRFIYPDTEKNPEFATTDGPLFLPYKSGKTLGFYFSNVSMSFETHSQKGRLLKTEYETGKTQKVDKVEAKTGTVYQVDEEIVNLFWYHPFHPVYLKDIQNQETSMKLDSIVPAFMLKANRDKQFWSNVITAGEYALDVVTTLSGVGNIAKFRYLAKFAAKAGKLRFVSEAGRTVVAARKAVVATAAVVEITSGTVNALLKLTGVRDTEWGKSISEYLFWLELLSLSGELTVAVHNGLRKSAKEILEHEDDLRKTAKNADEAKQIDELLEELRKVAEEAGDYSARFAKKASKSLDNVSSKIKNYESKIQRYDYETGMLVNNAKKIEIKDVTQKAKSQISWRHISDEKFVSSTITHNHPSGSGLSLADIKMFIGTRLNEIRAVTPEGTVYSMKNKGISEKKVSDLLEKIEDQEKFAEATFPNASQYIDAYVFRIIWDDIKDLVDYVHYAD</sequence>
<protein>
    <submittedName>
        <fullName evidence="2">Uncharacterized protein</fullName>
    </submittedName>
</protein>
<comment type="caution">
    <text evidence="2">The sequence shown here is derived from an EMBL/GenBank/DDBJ whole genome shotgun (WGS) entry which is preliminary data.</text>
</comment>
<dbReference type="Proteomes" id="UP000592180">
    <property type="component" value="Unassembled WGS sequence"/>
</dbReference>
<evidence type="ECO:0000313" key="2">
    <source>
        <dbReference type="EMBL" id="MBB4807400.1"/>
    </source>
</evidence>
<keyword evidence="1" id="KW-0175">Coiled coil</keyword>
<name>A0A840KIS6_9FLAO</name>
<proteinExistence type="predicted"/>
<dbReference type="EMBL" id="JACHLE010000003">
    <property type="protein sequence ID" value="MBB4807400.1"/>
    <property type="molecule type" value="Genomic_DNA"/>
</dbReference>
<keyword evidence="3" id="KW-1185">Reference proteome</keyword>